<evidence type="ECO:0000256" key="3">
    <source>
        <dbReference type="ARBA" id="ARBA00022723"/>
    </source>
</evidence>
<evidence type="ECO:0000256" key="2">
    <source>
        <dbReference type="ARBA" id="ARBA00022670"/>
    </source>
</evidence>
<dbReference type="PANTHER" id="PTHR45962">
    <property type="entry name" value="N-FATTY-ACYL-AMINO ACID SYNTHASE/HYDROLASE PM20D1"/>
    <property type="match status" value="1"/>
</dbReference>
<keyword evidence="7" id="KW-1185">Reference proteome</keyword>
<evidence type="ECO:0000313" key="6">
    <source>
        <dbReference type="EMBL" id="KAJ7309411.1"/>
    </source>
</evidence>
<dbReference type="SUPFAM" id="SSF55031">
    <property type="entry name" value="Bacterial exopeptidase dimerisation domain"/>
    <property type="match status" value="1"/>
</dbReference>
<dbReference type="SUPFAM" id="SSF53187">
    <property type="entry name" value="Zn-dependent exopeptidases"/>
    <property type="match status" value="1"/>
</dbReference>
<proteinExistence type="inferred from homology"/>
<dbReference type="InterPro" id="IPR002933">
    <property type="entry name" value="Peptidase_M20"/>
</dbReference>
<accession>A0AAD7EC46</accession>
<comment type="similarity">
    <text evidence="1">Belongs to the peptidase M20A family.</text>
</comment>
<dbReference type="InterPro" id="IPR047177">
    <property type="entry name" value="Pept_M20A"/>
</dbReference>
<protein>
    <recommendedName>
        <fullName evidence="8">Peptidase M20 dimerisation domain-containing protein</fullName>
    </recommendedName>
</protein>
<evidence type="ECO:0000256" key="1">
    <source>
        <dbReference type="ARBA" id="ARBA00006247"/>
    </source>
</evidence>
<evidence type="ECO:0000256" key="5">
    <source>
        <dbReference type="ARBA" id="ARBA00022833"/>
    </source>
</evidence>
<dbReference type="Proteomes" id="UP001218218">
    <property type="component" value="Unassembled WGS sequence"/>
</dbReference>
<keyword evidence="4" id="KW-0378">Hydrolase</keyword>
<dbReference type="Pfam" id="PF01546">
    <property type="entry name" value="Peptidase_M20"/>
    <property type="match status" value="1"/>
</dbReference>
<keyword evidence="5" id="KW-0862">Zinc</keyword>
<dbReference type="GO" id="GO:0051603">
    <property type="term" value="P:proteolysis involved in protein catabolic process"/>
    <property type="evidence" value="ECO:0007669"/>
    <property type="project" value="TreeGrafter"/>
</dbReference>
<name>A0AAD7EC46_9AGAR</name>
<comment type="caution">
    <text evidence="6">The sequence shown here is derived from an EMBL/GenBank/DDBJ whole genome shotgun (WGS) entry which is preliminary data.</text>
</comment>
<dbReference type="GO" id="GO:0000328">
    <property type="term" value="C:fungal-type vacuole lumen"/>
    <property type="evidence" value="ECO:0007669"/>
    <property type="project" value="TreeGrafter"/>
</dbReference>
<dbReference type="PANTHER" id="PTHR45962:SF1">
    <property type="entry name" value="N-FATTY-ACYL-AMINO ACID SYNTHASE_HYDROLASE PM20D1"/>
    <property type="match status" value="1"/>
</dbReference>
<dbReference type="EMBL" id="JARIHO010000081">
    <property type="protein sequence ID" value="KAJ7309411.1"/>
    <property type="molecule type" value="Genomic_DNA"/>
</dbReference>
<keyword evidence="3" id="KW-0479">Metal-binding</keyword>
<evidence type="ECO:0000256" key="4">
    <source>
        <dbReference type="ARBA" id="ARBA00022801"/>
    </source>
</evidence>
<evidence type="ECO:0008006" key="8">
    <source>
        <dbReference type="Google" id="ProtNLM"/>
    </source>
</evidence>
<sequence length="465" mass="50087">MRGLSLDDAPKPRGRLRMLSALIALSIVGGFLLSPHFQSVDRTAARDFHSLPISCPAQHSALAPTIPFLSTSKEEVYGRRLQGAVQLRTETFDGAPHEGDDSWYDKFYALESYLLENFPDVDESLAPIVLMAHQDTVPVPEETVERWTHPPFAGHIDTEGWVWGCGVVDSKNTLIATFSAVSELIASGFSPQRTVLLASGFDEEGGDVRSARVIAQKVEDRYVLDSIFAIVDEGGGVIADHFGQTWVAPATMSSHSHFSDDSIQANPPHTAIGILSTLVAAVEAHSPPVTLSPGNPFSPFVICLGKYGTIDEDLKQALLNERTWPAAAEMLAEQSPGYAARLTTTQAVDIVRGGVKVDALPEEAHAIVNHRVATDDSISRVRERYIELLAPEAAEFNLSVVGFGEEPIAGLTRYLRLSSPGGAEASPVSPTAGDAWRVFSGTSLYLWPDAIVTPYLSTGGTDTRA</sequence>
<organism evidence="6 7">
    <name type="scientific">Mycena albidolilacea</name>
    <dbReference type="NCBI Taxonomy" id="1033008"/>
    <lineage>
        <taxon>Eukaryota</taxon>
        <taxon>Fungi</taxon>
        <taxon>Dikarya</taxon>
        <taxon>Basidiomycota</taxon>
        <taxon>Agaricomycotina</taxon>
        <taxon>Agaricomycetes</taxon>
        <taxon>Agaricomycetidae</taxon>
        <taxon>Agaricales</taxon>
        <taxon>Marasmiineae</taxon>
        <taxon>Mycenaceae</taxon>
        <taxon>Mycena</taxon>
    </lineage>
</organism>
<dbReference type="Gene3D" id="3.40.630.10">
    <property type="entry name" value="Zn peptidases"/>
    <property type="match status" value="1"/>
</dbReference>
<dbReference type="AlphaFoldDB" id="A0AAD7EC46"/>
<gene>
    <name evidence="6" type="ORF">DFH08DRAFT_974663</name>
</gene>
<reference evidence="6" key="1">
    <citation type="submission" date="2023-03" db="EMBL/GenBank/DDBJ databases">
        <title>Massive genome expansion in bonnet fungi (Mycena s.s.) driven by repeated elements and novel gene families across ecological guilds.</title>
        <authorList>
            <consortium name="Lawrence Berkeley National Laboratory"/>
            <person name="Harder C.B."/>
            <person name="Miyauchi S."/>
            <person name="Viragh M."/>
            <person name="Kuo A."/>
            <person name="Thoen E."/>
            <person name="Andreopoulos B."/>
            <person name="Lu D."/>
            <person name="Skrede I."/>
            <person name="Drula E."/>
            <person name="Henrissat B."/>
            <person name="Morin E."/>
            <person name="Kohler A."/>
            <person name="Barry K."/>
            <person name="LaButti K."/>
            <person name="Morin E."/>
            <person name="Salamov A."/>
            <person name="Lipzen A."/>
            <person name="Mereny Z."/>
            <person name="Hegedus B."/>
            <person name="Baldrian P."/>
            <person name="Stursova M."/>
            <person name="Weitz H."/>
            <person name="Taylor A."/>
            <person name="Grigoriev I.V."/>
            <person name="Nagy L.G."/>
            <person name="Martin F."/>
            <person name="Kauserud H."/>
        </authorList>
    </citation>
    <scope>NUCLEOTIDE SEQUENCE</scope>
    <source>
        <strain evidence="6">CBHHK002</strain>
    </source>
</reference>
<dbReference type="GO" id="GO:0046872">
    <property type="term" value="F:metal ion binding"/>
    <property type="evidence" value="ECO:0007669"/>
    <property type="project" value="UniProtKB-KW"/>
</dbReference>
<keyword evidence="2" id="KW-0645">Protease</keyword>
<dbReference type="InterPro" id="IPR036264">
    <property type="entry name" value="Bact_exopeptidase_dim_dom"/>
</dbReference>
<evidence type="ECO:0000313" key="7">
    <source>
        <dbReference type="Proteomes" id="UP001218218"/>
    </source>
</evidence>
<dbReference type="GO" id="GO:0004180">
    <property type="term" value="F:carboxypeptidase activity"/>
    <property type="evidence" value="ECO:0007669"/>
    <property type="project" value="TreeGrafter"/>
</dbReference>